<evidence type="ECO:0000313" key="2">
    <source>
        <dbReference type="Proteomes" id="UP000075604"/>
    </source>
</evidence>
<comment type="caution">
    <text evidence="1">The sequence shown here is derived from an EMBL/GenBank/DDBJ whole genome shotgun (WGS) entry which is preliminary data.</text>
</comment>
<dbReference type="AlphaFoldDB" id="A0A150PI88"/>
<dbReference type="EMBL" id="JELX01002447">
    <property type="protein sequence ID" value="KYF55384.1"/>
    <property type="molecule type" value="Genomic_DNA"/>
</dbReference>
<protein>
    <recommendedName>
        <fullName evidence="3">DUF3396 domain-containing protein</fullName>
    </recommendedName>
</protein>
<reference evidence="1 2" key="1">
    <citation type="submission" date="2014-02" db="EMBL/GenBank/DDBJ databases">
        <title>The small core and large imbalanced accessory genome model reveals a collaborative survival strategy of Sorangium cellulosum strains in nature.</title>
        <authorList>
            <person name="Han K."/>
            <person name="Peng R."/>
            <person name="Blom J."/>
            <person name="Li Y.-Z."/>
        </authorList>
    </citation>
    <scope>NUCLEOTIDE SEQUENCE [LARGE SCALE GENOMIC DNA]</scope>
    <source>
        <strain evidence="1 2">So0157-18</strain>
    </source>
</reference>
<proteinExistence type="predicted"/>
<evidence type="ECO:0008006" key="3">
    <source>
        <dbReference type="Google" id="ProtNLM"/>
    </source>
</evidence>
<dbReference type="Pfam" id="PF11876">
    <property type="entry name" value="TsiV"/>
    <property type="match status" value="1"/>
</dbReference>
<evidence type="ECO:0000313" key="1">
    <source>
        <dbReference type="EMBL" id="KYF55384.1"/>
    </source>
</evidence>
<organism evidence="1 2">
    <name type="scientific">Sorangium cellulosum</name>
    <name type="common">Polyangium cellulosum</name>
    <dbReference type="NCBI Taxonomy" id="56"/>
    <lineage>
        <taxon>Bacteria</taxon>
        <taxon>Pseudomonadati</taxon>
        <taxon>Myxococcota</taxon>
        <taxon>Polyangia</taxon>
        <taxon>Polyangiales</taxon>
        <taxon>Polyangiaceae</taxon>
        <taxon>Sorangium</taxon>
    </lineage>
</organism>
<dbReference type="InterPro" id="IPR021815">
    <property type="entry name" value="TsiV"/>
</dbReference>
<name>A0A150PI88_SORCE</name>
<accession>A0A150PI88</accession>
<gene>
    <name evidence="1" type="ORF">BE04_51165</name>
</gene>
<sequence length="301" mass="33365">MSTDEIASLREKIDQRGTKGQARLKLCLEVTLYYDGGFQANGPAIVAFFERALPTLGQKPRYWGIDGENRWKTVKGDVLDLVRSWASGETAPRERYGLRLESGPTAQDVSDLSIRFYDDGRTPGFIRLLLPLERLDGFPELARELAEPFRFLSGHGGLSTNTAPDYPSSLRDYPVFALSRRFRGIDFGDPLSFSRFVRDGIKCVSWLTFVGDDLAARGGGRAALKRALGSEVAVVELAHGLLIQAGPAPSAGDVNRQDHVPLQHHVGRVLRDLRFPESSLRGYDGIGGTENTLEWLQRFDT</sequence>
<dbReference type="Proteomes" id="UP000075604">
    <property type="component" value="Unassembled WGS sequence"/>
</dbReference>